<evidence type="ECO:0000256" key="1">
    <source>
        <dbReference type="SAM" id="MobiDB-lite"/>
    </source>
</evidence>
<dbReference type="EMBL" id="QKOD01000001">
    <property type="protein sequence ID" value="RNJ47214.1"/>
    <property type="molecule type" value="Genomic_DNA"/>
</dbReference>
<dbReference type="AlphaFoldDB" id="A0A3M9XGZ6"/>
<name>A0A3M9XGZ6_9HYPH</name>
<feature type="region of interest" description="Disordered" evidence="1">
    <location>
        <begin position="52"/>
        <end position="73"/>
    </location>
</feature>
<comment type="caution">
    <text evidence="2">The sequence shown here is derived from an EMBL/GenBank/DDBJ whole genome shotgun (WGS) entry which is preliminary data.</text>
</comment>
<accession>A0A3M9XGZ6</accession>
<protein>
    <submittedName>
        <fullName evidence="2">Uncharacterized protein</fullName>
    </submittedName>
</protein>
<sequence length="73" mass="7916">MNVDAARRSRCQAHQEWLDRSKSVLSQAKSGSGDCFKLLRYGQGSCDKARPAALLTKPNTSKTGLAPDADRPP</sequence>
<evidence type="ECO:0000313" key="2">
    <source>
        <dbReference type="EMBL" id="RNJ47214.1"/>
    </source>
</evidence>
<proteinExistence type="predicted"/>
<reference evidence="2 3" key="1">
    <citation type="journal article" date="2018" name="Mol. Plant Microbe Interact.">
        <title>Taxonomically Different Co-Microsymbionts of a Relict Legume, Oxytropis popoviana, Have Complementary Sets of Symbiotic Genes and Together Increase the Efficiency of Plant Nodulation.</title>
        <authorList>
            <person name="Safronova V."/>
            <person name="Belimov A."/>
            <person name="Sazanova A."/>
            <person name="Chirak E."/>
            <person name="Verkhozina A."/>
            <person name="Kuznetsova I."/>
            <person name="Andronov E."/>
            <person name="Puhalsky J."/>
            <person name="Tikhonovich I."/>
        </authorList>
    </citation>
    <scope>NUCLEOTIDE SEQUENCE [LARGE SCALE GENOMIC DNA]</scope>
    <source>
        <strain evidence="2 3">Opo-235</strain>
    </source>
</reference>
<gene>
    <name evidence="2" type="ORF">DNR46_05090</name>
</gene>
<organism evidence="2 3">
    <name type="scientific">Mesorhizobium japonicum</name>
    <dbReference type="NCBI Taxonomy" id="2066070"/>
    <lineage>
        <taxon>Bacteria</taxon>
        <taxon>Pseudomonadati</taxon>
        <taxon>Pseudomonadota</taxon>
        <taxon>Alphaproteobacteria</taxon>
        <taxon>Hyphomicrobiales</taxon>
        <taxon>Phyllobacteriaceae</taxon>
        <taxon>Mesorhizobium</taxon>
    </lineage>
</organism>
<dbReference type="Proteomes" id="UP000275436">
    <property type="component" value="Unassembled WGS sequence"/>
</dbReference>
<evidence type="ECO:0000313" key="3">
    <source>
        <dbReference type="Proteomes" id="UP000275436"/>
    </source>
</evidence>